<dbReference type="PANTHER" id="PTHR15922:SF2">
    <property type="entry name" value="NBAS SUBUNIT OF NRZ TETHERING COMPLEX"/>
    <property type="match status" value="1"/>
</dbReference>
<evidence type="ECO:0000256" key="4">
    <source>
        <dbReference type="ARBA" id="ARBA00022771"/>
    </source>
</evidence>
<keyword evidence="7" id="KW-0653">Protein transport</keyword>
<evidence type="ECO:0000256" key="1">
    <source>
        <dbReference type="ARBA" id="ARBA00004240"/>
    </source>
</evidence>
<dbReference type="InterPro" id="IPR019787">
    <property type="entry name" value="Znf_PHD-finger"/>
</dbReference>
<keyword evidence="6" id="KW-0862">Zinc</keyword>
<evidence type="ECO:0000256" key="5">
    <source>
        <dbReference type="ARBA" id="ARBA00022824"/>
    </source>
</evidence>
<keyword evidence="4" id="KW-0863">Zinc-finger</keyword>
<sequence length="446" mass="51421">MAAILSKLPQMHNGAIQAESLERRLRVAESHIEAGRLLAFYQVPKPLKFFLGAQSDEKGVKQIIRLILSKFIRRQPDRSDSEWANMWRDMQYLREKTFPFLDLEYILIEFCRGLLKAGKFSLARNYLKGTSFVSLASEKAENLVTQAAREYFFSASKKQALSEWGRHTGSKLRNWKTSINVKDSRLPLEQWMLQVAEVHANALVSVKPKKPSLKERKWVEDWDYNKIIICNRCQIVVHQECYGVLNVRDFTSWVCKTCETPKIKREFCLCPVKGSALKPTDIDTLWVHVTCAWFRPEVSFASDEKMEPALGILSIPSNSFVEDLCYLQANSRFLHTVLQMLHLFPCHVCIKGWLSNGVALFEENGKTITKMRWEVLTHFGEIQRHNEDSVVSVQFNKSGNLLACHVAGKMVEIFHVLYDAEAKRKAKRRVNRKKEKKHGKKATEAS</sequence>
<name>A0A9D4XQN1_PEA</name>
<comment type="caution">
    <text evidence="10">The sequence shown here is derived from an EMBL/GenBank/DDBJ whole genome shotgun (WGS) entry which is preliminary data.</text>
</comment>
<proteinExistence type="predicted"/>
<dbReference type="InterPro" id="IPR011011">
    <property type="entry name" value="Znf_FYVE_PHD"/>
</dbReference>
<keyword evidence="2" id="KW-0813">Transport</keyword>
<feature type="compositionally biased region" description="Basic residues" evidence="8">
    <location>
        <begin position="426"/>
        <end position="440"/>
    </location>
</feature>
<dbReference type="InterPro" id="IPR034732">
    <property type="entry name" value="EPHD"/>
</dbReference>
<dbReference type="Pfam" id="PF13832">
    <property type="entry name" value="zf-HC5HC2H_2"/>
    <property type="match status" value="1"/>
</dbReference>
<accession>A0A9D4XQN1</accession>
<dbReference type="PROSITE" id="PS51805">
    <property type="entry name" value="EPHD"/>
    <property type="match status" value="1"/>
</dbReference>
<dbReference type="GO" id="GO:0015031">
    <property type="term" value="P:protein transport"/>
    <property type="evidence" value="ECO:0007669"/>
    <property type="project" value="UniProtKB-KW"/>
</dbReference>
<evidence type="ECO:0000259" key="9">
    <source>
        <dbReference type="PROSITE" id="PS51805"/>
    </source>
</evidence>
<evidence type="ECO:0000256" key="3">
    <source>
        <dbReference type="ARBA" id="ARBA00022723"/>
    </source>
</evidence>
<dbReference type="Pfam" id="PF13831">
    <property type="entry name" value="PHD_2"/>
    <property type="match status" value="1"/>
</dbReference>
<dbReference type="GO" id="GO:0000149">
    <property type="term" value="F:SNARE binding"/>
    <property type="evidence" value="ECO:0007669"/>
    <property type="project" value="TreeGrafter"/>
</dbReference>
<dbReference type="EMBL" id="JAMSHJ010000003">
    <property type="protein sequence ID" value="KAI5424952.1"/>
    <property type="molecule type" value="Genomic_DNA"/>
</dbReference>
<evidence type="ECO:0000313" key="10">
    <source>
        <dbReference type="EMBL" id="KAI5424952.1"/>
    </source>
</evidence>
<dbReference type="SUPFAM" id="SSF57903">
    <property type="entry name" value="FYVE/PHD zinc finger"/>
    <property type="match status" value="1"/>
</dbReference>
<dbReference type="InterPro" id="IPR042011">
    <property type="entry name" value="ATX3/4/5_PHD"/>
</dbReference>
<comment type="subcellular location">
    <subcellularLocation>
        <location evidence="1">Endoplasmic reticulum</location>
    </subcellularLocation>
</comment>
<dbReference type="Proteomes" id="UP001058974">
    <property type="component" value="Chromosome 3"/>
</dbReference>
<keyword evidence="3" id="KW-0479">Metal-binding</keyword>
<dbReference type="InterPro" id="IPR013083">
    <property type="entry name" value="Znf_RING/FYVE/PHD"/>
</dbReference>
<dbReference type="GO" id="GO:0070939">
    <property type="term" value="C:Dsl1/NZR complex"/>
    <property type="evidence" value="ECO:0007669"/>
    <property type="project" value="TreeGrafter"/>
</dbReference>
<dbReference type="Gene3D" id="3.30.40.10">
    <property type="entry name" value="Zinc/RING finger domain, C3HC4 (zinc finger)"/>
    <property type="match status" value="1"/>
</dbReference>
<evidence type="ECO:0000256" key="7">
    <source>
        <dbReference type="ARBA" id="ARBA00022927"/>
    </source>
</evidence>
<feature type="domain" description="PHD-type" evidence="9">
    <location>
        <begin position="264"/>
        <end position="320"/>
    </location>
</feature>
<keyword evidence="5" id="KW-0256">Endoplasmic reticulum</keyword>
<evidence type="ECO:0000256" key="8">
    <source>
        <dbReference type="SAM" id="MobiDB-lite"/>
    </source>
</evidence>
<dbReference type="CDD" id="cd15495">
    <property type="entry name" value="PHD_ATX3_4_5_like"/>
    <property type="match status" value="1"/>
</dbReference>
<protein>
    <recommendedName>
        <fullName evidence="9">PHD-type domain-containing protein</fullName>
    </recommendedName>
</protein>
<evidence type="ECO:0000313" key="11">
    <source>
        <dbReference type="Proteomes" id="UP001058974"/>
    </source>
</evidence>
<gene>
    <name evidence="10" type="ORF">KIW84_030936</name>
</gene>
<dbReference type="GO" id="GO:0008270">
    <property type="term" value="F:zinc ion binding"/>
    <property type="evidence" value="ECO:0007669"/>
    <property type="project" value="UniProtKB-KW"/>
</dbReference>
<dbReference type="AlphaFoldDB" id="A0A9D4XQN1"/>
<evidence type="ECO:0000256" key="6">
    <source>
        <dbReference type="ARBA" id="ARBA00022833"/>
    </source>
</evidence>
<dbReference type="Gramene" id="Psat03G0093600-T1">
    <property type="protein sequence ID" value="KAI5424952.1"/>
    <property type="gene ID" value="KIW84_030936"/>
</dbReference>
<evidence type="ECO:0000256" key="2">
    <source>
        <dbReference type="ARBA" id="ARBA00022448"/>
    </source>
</evidence>
<reference evidence="10 11" key="1">
    <citation type="journal article" date="2022" name="Nat. Genet.">
        <title>Improved pea reference genome and pan-genome highlight genomic features and evolutionary characteristics.</title>
        <authorList>
            <person name="Yang T."/>
            <person name="Liu R."/>
            <person name="Luo Y."/>
            <person name="Hu S."/>
            <person name="Wang D."/>
            <person name="Wang C."/>
            <person name="Pandey M.K."/>
            <person name="Ge S."/>
            <person name="Xu Q."/>
            <person name="Li N."/>
            <person name="Li G."/>
            <person name="Huang Y."/>
            <person name="Saxena R.K."/>
            <person name="Ji Y."/>
            <person name="Li M."/>
            <person name="Yan X."/>
            <person name="He Y."/>
            <person name="Liu Y."/>
            <person name="Wang X."/>
            <person name="Xiang C."/>
            <person name="Varshney R.K."/>
            <person name="Ding H."/>
            <person name="Gao S."/>
            <person name="Zong X."/>
        </authorList>
    </citation>
    <scope>NUCLEOTIDE SEQUENCE [LARGE SCALE GENOMIC DNA]</scope>
    <source>
        <strain evidence="10 11">cv. Zhongwan 6</strain>
    </source>
</reference>
<feature type="region of interest" description="Disordered" evidence="8">
    <location>
        <begin position="426"/>
        <end position="446"/>
    </location>
</feature>
<organism evidence="10 11">
    <name type="scientific">Pisum sativum</name>
    <name type="common">Garden pea</name>
    <name type="synonym">Lathyrus oleraceus</name>
    <dbReference type="NCBI Taxonomy" id="3888"/>
    <lineage>
        <taxon>Eukaryota</taxon>
        <taxon>Viridiplantae</taxon>
        <taxon>Streptophyta</taxon>
        <taxon>Embryophyta</taxon>
        <taxon>Tracheophyta</taxon>
        <taxon>Spermatophyta</taxon>
        <taxon>Magnoliopsida</taxon>
        <taxon>eudicotyledons</taxon>
        <taxon>Gunneridae</taxon>
        <taxon>Pentapetalae</taxon>
        <taxon>rosids</taxon>
        <taxon>fabids</taxon>
        <taxon>Fabales</taxon>
        <taxon>Fabaceae</taxon>
        <taxon>Papilionoideae</taxon>
        <taxon>50 kb inversion clade</taxon>
        <taxon>NPAAA clade</taxon>
        <taxon>Hologalegina</taxon>
        <taxon>IRL clade</taxon>
        <taxon>Fabeae</taxon>
        <taxon>Lathyrus</taxon>
    </lineage>
</organism>
<dbReference type="GO" id="GO:0006890">
    <property type="term" value="P:retrograde vesicle-mediated transport, Golgi to endoplasmic reticulum"/>
    <property type="evidence" value="ECO:0007669"/>
    <property type="project" value="InterPro"/>
</dbReference>
<dbReference type="PANTHER" id="PTHR15922">
    <property type="entry name" value="NEUROBLASTOMA-AMPLIFIED SEQUENCE"/>
    <property type="match status" value="1"/>
</dbReference>
<dbReference type="GO" id="GO:0005634">
    <property type="term" value="C:nucleus"/>
    <property type="evidence" value="ECO:0007669"/>
    <property type="project" value="UniProtKB-ARBA"/>
</dbReference>
<dbReference type="InterPro" id="IPR013244">
    <property type="entry name" value="Sec39_domain"/>
</dbReference>
<dbReference type="Pfam" id="PF08314">
    <property type="entry name" value="Sec39"/>
    <property type="match status" value="1"/>
</dbReference>
<keyword evidence="11" id="KW-1185">Reference proteome</keyword>